<keyword evidence="1" id="KW-1133">Transmembrane helix</keyword>
<evidence type="ECO:0000313" key="3">
    <source>
        <dbReference type="WBParaSite" id="MBELARI_LOCUS13511"/>
    </source>
</evidence>
<keyword evidence="1" id="KW-0812">Transmembrane</keyword>
<dbReference type="WBParaSite" id="MBELARI_LOCUS13511">
    <property type="protein sequence ID" value="MBELARI_LOCUS13511"/>
    <property type="gene ID" value="MBELARI_LOCUS13511"/>
</dbReference>
<evidence type="ECO:0000256" key="1">
    <source>
        <dbReference type="SAM" id="Phobius"/>
    </source>
</evidence>
<dbReference type="InterPro" id="IPR019422">
    <property type="entry name" value="7TM_GPCR_serpentine_rcpt_Srh"/>
</dbReference>
<dbReference type="Pfam" id="PF10318">
    <property type="entry name" value="7TM_GPCR_Srh"/>
    <property type="match status" value="1"/>
</dbReference>
<protein>
    <submittedName>
        <fullName evidence="3">Uncharacterized protein</fullName>
    </submittedName>
</protein>
<keyword evidence="1" id="KW-0472">Membrane</keyword>
<name>A0AAF3EHN0_9BILA</name>
<evidence type="ECO:0000313" key="2">
    <source>
        <dbReference type="Proteomes" id="UP000887575"/>
    </source>
</evidence>
<dbReference type="AlphaFoldDB" id="A0AAF3EHN0"/>
<keyword evidence="2" id="KW-1185">Reference proteome</keyword>
<reference evidence="3" key="1">
    <citation type="submission" date="2024-02" db="UniProtKB">
        <authorList>
            <consortium name="WormBaseParasite"/>
        </authorList>
    </citation>
    <scope>IDENTIFICATION</scope>
</reference>
<organism evidence="2 3">
    <name type="scientific">Mesorhabditis belari</name>
    <dbReference type="NCBI Taxonomy" id="2138241"/>
    <lineage>
        <taxon>Eukaryota</taxon>
        <taxon>Metazoa</taxon>
        <taxon>Ecdysozoa</taxon>
        <taxon>Nematoda</taxon>
        <taxon>Chromadorea</taxon>
        <taxon>Rhabditida</taxon>
        <taxon>Rhabditina</taxon>
        <taxon>Rhabditomorpha</taxon>
        <taxon>Rhabditoidea</taxon>
        <taxon>Rhabditidae</taxon>
        <taxon>Mesorhabditinae</taxon>
        <taxon>Mesorhabditis</taxon>
    </lineage>
</organism>
<dbReference type="Proteomes" id="UP000887575">
    <property type="component" value="Unassembled WGS sequence"/>
</dbReference>
<proteinExistence type="predicted"/>
<feature type="transmembrane region" description="Helical" evidence="1">
    <location>
        <begin position="20"/>
        <end position="40"/>
    </location>
</feature>
<accession>A0AAF3EHN0</accession>
<sequence length="94" mass="10364">MWAVYAIPFEHPPNASGLPSVLQVGVPALTMAFPSLIKGVISRMGKPISQEFINLTLICAMLHGKLTSILIIALIQPYRQFCLNSMGKMIGYFR</sequence>
<feature type="transmembrane region" description="Helical" evidence="1">
    <location>
        <begin position="52"/>
        <end position="75"/>
    </location>
</feature>